<reference evidence="2 3" key="1">
    <citation type="submission" date="2021-06" db="EMBL/GenBank/DDBJ databases">
        <authorList>
            <person name="Palmer J.M."/>
        </authorList>
    </citation>
    <scope>NUCLEOTIDE SEQUENCE [LARGE SCALE GENOMIC DNA]</scope>
    <source>
        <strain evidence="2 3">XC_2019</strain>
        <tissue evidence="2">Muscle</tissue>
    </source>
</reference>
<feature type="compositionally biased region" description="Polar residues" evidence="1">
    <location>
        <begin position="1"/>
        <end position="20"/>
    </location>
</feature>
<gene>
    <name evidence="2" type="ORF">XENOCAPTIV_013626</name>
</gene>
<evidence type="ECO:0000256" key="1">
    <source>
        <dbReference type="SAM" id="MobiDB-lite"/>
    </source>
</evidence>
<evidence type="ECO:0000313" key="3">
    <source>
        <dbReference type="Proteomes" id="UP001434883"/>
    </source>
</evidence>
<dbReference type="Proteomes" id="UP001434883">
    <property type="component" value="Unassembled WGS sequence"/>
</dbReference>
<sequence>VTHNPSNDQVSETTPSSKASIRTRHPLHPIKSMVPETKYDLTQQTAGHIYDVLPISPQDLCTLLSPMASPGVLPDWAAARFQVLCTKWKNLTVSLFLWNKTWNQNWPWRE</sequence>
<accession>A0ABV0QSZ5</accession>
<organism evidence="2 3">
    <name type="scientific">Xenoophorus captivus</name>
    <dbReference type="NCBI Taxonomy" id="1517983"/>
    <lineage>
        <taxon>Eukaryota</taxon>
        <taxon>Metazoa</taxon>
        <taxon>Chordata</taxon>
        <taxon>Craniata</taxon>
        <taxon>Vertebrata</taxon>
        <taxon>Euteleostomi</taxon>
        <taxon>Actinopterygii</taxon>
        <taxon>Neopterygii</taxon>
        <taxon>Teleostei</taxon>
        <taxon>Neoteleostei</taxon>
        <taxon>Acanthomorphata</taxon>
        <taxon>Ovalentaria</taxon>
        <taxon>Atherinomorphae</taxon>
        <taxon>Cyprinodontiformes</taxon>
        <taxon>Goodeidae</taxon>
        <taxon>Xenoophorus</taxon>
    </lineage>
</organism>
<keyword evidence="3" id="KW-1185">Reference proteome</keyword>
<feature type="non-terminal residue" evidence="2">
    <location>
        <position position="1"/>
    </location>
</feature>
<name>A0ABV0QSZ5_9TELE</name>
<feature type="region of interest" description="Disordered" evidence="1">
    <location>
        <begin position="1"/>
        <end position="27"/>
    </location>
</feature>
<evidence type="ECO:0000313" key="2">
    <source>
        <dbReference type="EMBL" id="MEQ2198493.1"/>
    </source>
</evidence>
<comment type="caution">
    <text evidence="2">The sequence shown here is derived from an EMBL/GenBank/DDBJ whole genome shotgun (WGS) entry which is preliminary data.</text>
</comment>
<proteinExistence type="predicted"/>
<dbReference type="EMBL" id="JAHRIN010019640">
    <property type="protein sequence ID" value="MEQ2198493.1"/>
    <property type="molecule type" value="Genomic_DNA"/>
</dbReference>
<protein>
    <submittedName>
        <fullName evidence="2">Uncharacterized protein</fullName>
    </submittedName>
</protein>